<dbReference type="AlphaFoldDB" id="A0A077AW74"/>
<dbReference type="EMBL" id="CP008941">
    <property type="protein sequence ID" value="AIK95898.1"/>
    <property type="molecule type" value="Genomic_DNA"/>
</dbReference>
<keyword evidence="2" id="KW-1185">Reference proteome</keyword>
<evidence type="ECO:0000313" key="2">
    <source>
        <dbReference type="Proteomes" id="UP000028926"/>
    </source>
</evidence>
<reference evidence="1 2" key="1">
    <citation type="submission" date="2014-07" db="EMBL/GenBank/DDBJ databases">
        <title>Comparative genomic insights into amoeba endosymbionts belonging to the families of Holosporaceae and Candidatus Midichloriaceae within Rickettsiales.</title>
        <authorList>
            <person name="Wang Z."/>
            <person name="Wu M."/>
        </authorList>
    </citation>
    <scope>NUCLEOTIDE SEQUENCE [LARGE SCALE GENOMIC DNA]</scope>
    <source>
        <strain evidence="1">PRA3</strain>
    </source>
</reference>
<gene>
    <name evidence="1" type="ORF">ID47_02840</name>
</gene>
<dbReference type="KEGG" id="paca:ID47_02840"/>
<evidence type="ECO:0000313" key="1">
    <source>
        <dbReference type="EMBL" id="AIK95898.1"/>
    </source>
</evidence>
<organism evidence="1 2">
    <name type="scientific">Candidatus Odyssella acanthamoebae</name>
    <dbReference type="NCBI Taxonomy" id="91604"/>
    <lineage>
        <taxon>Bacteria</taxon>
        <taxon>Pseudomonadati</taxon>
        <taxon>Pseudomonadota</taxon>
        <taxon>Alphaproteobacteria</taxon>
        <taxon>Holosporales</taxon>
        <taxon>Candidatus Paracaedibacteraceae</taxon>
        <taxon>Candidatus Odyssella</taxon>
    </lineage>
</organism>
<dbReference type="Proteomes" id="UP000028926">
    <property type="component" value="Chromosome"/>
</dbReference>
<dbReference type="RefSeq" id="WP_038463530.1">
    <property type="nucleotide sequence ID" value="NZ_CP008941.1"/>
</dbReference>
<protein>
    <submittedName>
        <fullName evidence="1">Uncharacterized protein</fullName>
    </submittedName>
</protein>
<sequence>MRISLGLHYPIHSKEALEPYQQLGFEINESRIAQNFIVVDINSLKDINNLSRSIGWVPLELYFADKKIAHIVIRNQPEWQHYD</sequence>
<proteinExistence type="predicted"/>
<accession>A0A077AW74</accession>
<name>A0A077AW74_9PROT</name>
<dbReference type="HOGENOM" id="CLU_2536361_0_0_5"/>